<comment type="subcellular location">
    <subcellularLocation>
        <location evidence="1">Cytoplasm</location>
        <location evidence="1">Cytoskeleton</location>
    </subcellularLocation>
    <subcellularLocation>
        <location evidence="18">Nucleus</location>
    </subcellularLocation>
</comment>
<organism evidence="22 23">
    <name type="scientific">Pogona vitticeps</name>
    <name type="common">central bearded dragon</name>
    <dbReference type="NCBI Taxonomy" id="103695"/>
    <lineage>
        <taxon>Eukaryota</taxon>
        <taxon>Metazoa</taxon>
        <taxon>Chordata</taxon>
        <taxon>Craniata</taxon>
        <taxon>Vertebrata</taxon>
        <taxon>Euteleostomi</taxon>
        <taxon>Lepidosauria</taxon>
        <taxon>Squamata</taxon>
        <taxon>Bifurcata</taxon>
        <taxon>Unidentata</taxon>
        <taxon>Episquamata</taxon>
        <taxon>Toxicofera</taxon>
        <taxon>Iguania</taxon>
        <taxon>Acrodonta</taxon>
        <taxon>Agamidae</taxon>
        <taxon>Amphibolurinae</taxon>
        <taxon>Pogona</taxon>
    </lineage>
</organism>
<reference evidence="23" key="1">
    <citation type="submission" date="2025-08" db="UniProtKB">
        <authorList>
            <consortium name="RefSeq"/>
        </authorList>
    </citation>
    <scope>IDENTIFICATION</scope>
</reference>
<keyword evidence="13" id="KW-0206">Cytoskeleton</keyword>
<gene>
    <name evidence="23" type="primary">NR1I3</name>
</gene>
<evidence type="ECO:0000256" key="2">
    <source>
        <dbReference type="ARBA" id="ARBA00008092"/>
    </source>
</evidence>
<evidence type="ECO:0000256" key="13">
    <source>
        <dbReference type="ARBA" id="ARBA00023212"/>
    </source>
</evidence>
<evidence type="ECO:0000256" key="16">
    <source>
        <dbReference type="ARBA" id="ARBA00040912"/>
    </source>
</evidence>
<comment type="similarity">
    <text evidence="2">Belongs to the nuclear hormone receptor family. NR1 subfamily.</text>
</comment>
<feature type="domain" description="NR LBD" evidence="21">
    <location>
        <begin position="220"/>
        <end position="480"/>
    </location>
</feature>
<evidence type="ECO:0000259" key="20">
    <source>
        <dbReference type="PROSITE" id="PS51030"/>
    </source>
</evidence>
<keyword evidence="6 18" id="KW-0863">Zinc-finger</keyword>
<dbReference type="PRINTS" id="PR00398">
    <property type="entry name" value="STRDHORMONER"/>
</dbReference>
<evidence type="ECO:0000256" key="11">
    <source>
        <dbReference type="ARBA" id="ARBA00023163"/>
    </source>
</evidence>
<dbReference type="GeneID" id="110081041"/>
<keyword evidence="12 18" id="KW-0675">Receptor</keyword>
<evidence type="ECO:0000256" key="15">
    <source>
        <dbReference type="ARBA" id="ARBA00037362"/>
    </source>
</evidence>
<dbReference type="PROSITE" id="PS51030">
    <property type="entry name" value="NUCLEAR_REC_DBD_2"/>
    <property type="match status" value="1"/>
</dbReference>
<evidence type="ECO:0000256" key="8">
    <source>
        <dbReference type="ARBA" id="ARBA00023015"/>
    </source>
</evidence>
<evidence type="ECO:0000256" key="17">
    <source>
        <dbReference type="ARBA" id="ARBA00043125"/>
    </source>
</evidence>
<accession>A0ABM5F3V5</accession>
<dbReference type="PROSITE" id="PS51843">
    <property type="entry name" value="NR_LBD"/>
    <property type="match status" value="1"/>
</dbReference>
<keyword evidence="14 18" id="KW-0539">Nucleus</keyword>
<evidence type="ECO:0000256" key="19">
    <source>
        <dbReference type="SAM" id="MobiDB-lite"/>
    </source>
</evidence>
<dbReference type="InterPro" id="IPR001628">
    <property type="entry name" value="Znf_hrmn_rcpt"/>
</dbReference>
<proteinExistence type="inferred from homology"/>
<dbReference type="Pfam" id="PF00105">
    <property type="entry name" value="zf-C4"/>
    <property type="match status" value="1"/>
</dbReference>
<keyword evidence="3" id="KW-0963">Cytoplasm</keyword>
<dbReference type="SMART" id="SM00430">
    <property type="entry name" value="HOLI"/>
    <property type="match status" value="1"/>
</dbReference>
<evidence type="ECO:0000256" key="3">
    <source>
        <dbReference type="ARBA" id="ARBA00022490"/>
    </source>
</evidence>
<dbReference type="RefSeq" id="XP_072840072.1">
    <property type="nucleotide sequence ID" value="XM_072983971.1"/>
</dbReference>
<evidence type="ECO:0000313" key="23">
    <source>
        <dbReference type="RefSeq" id="XP_072840072.1"/>
    </source>
</evidence>
<dbReference type="InterPro" id="IPR013088">
    <property type="entry name" value="Znf_NHR/GATA"/>
</dbReference>
<protein>
    <recommendedName>
        <fullName evidence="16">Nuclear receptor subfamily 1 group I member 3</fullName>
    </recommendedName>
    <alternativeName>
        <fullName evidence="17">Constitutive androstane receptor</fullName>
    </alternativeName>
</protein>
<keyword evidence="11 18" id="KW-0804">Transcription</keyword>
<dbReference type="PANTHER" id="PTHR24082:SF231">
    <property type="entry name" value="NUCLEAR RECEPTOR SUBFAMILY 1 GROUP I MEMBER 3"/>
    <property type="match status" value="1"/>
</dbReference>
<dbReference type="SUPFAM" id="SSF48508">
    <property type="entry name" value="Nuclear receptor ligand-binding domain"/>
    <property type="match status" value="1"/>
</dbReference>
<keyword evidence="22" id="KW-1185">Reference proteome</keyword>
<dbReference type="InterPro" id="IPR035500">
    <property type="entry name" value="NHR-like_dom_sf"/>
</dbReference>
<sequence length="480" mass="53509">MGKVQISPLLIKRNQSGLFFSPETPLAKKIKYTCERCPGQNISCASLAGHRPSGLSTFLPARLQERSPPDGNPQGTMAGLATPCSPDSRNISPSSTVLNLSDTDLGAEEEEKICAVCGDRATGYHFHAMTCEGCKGFFRRTVLKGTQFTCPFTRSCIITKAKRRQCQACRYQKCLAVGMKKDMIMSKEALRMRRELRRQKQHREPSPAGDLPKPGSLTADQQELIEILSKAYKKNVDSSFSPLTSYQPPEPQSPQSMAPRDVTSSPLPSQDPTDGYPEEVLPDVFSVLPLFADLTFMIQQVVQFAKAVPFFRALPVEDQISLLKGSAIEICGIQLNMAFDLENNVWVCGPHCYSVKHGTRAGFQQTHLELVQKFHVSLRKLNLHDTEYILLQALLLFSPDHVTVTQREAIDQIQERIALTLKSYIDHCHPPPEGRFLYAKLLLLLTELRTLKVEGTRQMLHIQDANGLGSKMPLLSEIIS</sequence>
<evidence type="ECO:0000256" key="18">
    <source>
        <dbReference type="RuleBase" id="RU004334"/>
    </source>
</evidence>
<dbReference type="PRINTS" id="PR00047">
    <property type="entry name" value="STROIDFINGER"/>
</dbReference>
<evidence type="ECO:0000259" key="21">
    <source>
        <dbReference type="PROSITE" id="PS51843"/>
    </source>
</evidence>
<dbReference type="Proteomes" id="UP001652642">
    <property type="component" value="Chromosome 15"/>
</dbReference>
<feature type="compositionally biased region" description="Polar residues" evidence="19">
    <location>
        <begin position="262"/>
        <end position="272"/>
    </location>
</feature>
<evidence type="ECO:0000256" key="7">
    <source>
        <dbReference type="ARBA" id="ARBA00022833"/>
    </source>
</evidence>
<comment type="function">
    <text evidence="15">Binds and transactivates the retinoic acid response elements that control expression of the retinoic acid receptor beta 2 and alcohol dehydrogenase 3 genes. Transactivates both the phenobarbital responsive element module of the human CYP2B6 gene and the CYP3A4 xenobiotic response element.</text>
</comment>
<keyword evidence="10" id="KW-0010">Activator</keyword>
<evidence type="ECO:0000256" key="4">
    <source>
        <dbReference type="ARBA" id="ARBA00022553"/>
    </source>
</evidence>
<dbReference type="CDD" id="cd07156">
    <property type="entry name" value="NR_DBD_VDR_like"/>
    <property type="match status" value="1"/>
</dbReference>
<keyword evidence="9 18" id="KW-0238">DNA-binding</keyword>
<dbReference type="PROSITE" id="PS00031">
    <property type="entry name" value="NUCLEAR_REC_DBD_1"/>
    <property type="match status" value="1"/>
</dbReference>
<dbReference type="Pfam" id="PF00104">
    <property type="entry name" value="Hormone_recep"/>
    <property type="match status" value="1"/>
</dbReference>
<evidence type="ECO:0000256" key="6">
    <source>
        <dbReference type="ARBA" id="ARBA00022771"/>
    </source>
</evidence>
<keyword evidence="5 18" id="KW-0479">Metal-binding</keyword>
<keyword evidence="7 18" id="KW-0862">Zinc</keyword>
<feature type="domain" description="Nuclear receptor" evidence="20">
    <location>
        <begin position="111"/>
        <end position="186"/>
    </location>
</feature>
<evidence type="ECO:0000256" key="9">
    <source>
        <dbReference type="ARBA" id="ARBA00023125"/>
    </source>
</evidence>
<dbReference type="InterPro" id="IPR001728">
    <property type="entry name" value="ThyrH_rcpt"/>
</dbReference>
<dbReference type="SUPFAM" id="SSF57716">
    <property type="entry name" value="Glucocorticoid receptor-like (DNA-binding domain)"/>
    <property type="match status" value="1"/>
</dbReference>
<dbReference type="InterPro" id="IPR050234">
    <property type="entry name" value="Nuclear_hormone_rcpt_NR1"/>
</dbReference>
<name>A0ABM5F3V5_9SAUR</name>
<keyword evidence="4" id="KW-0597">Phosphoprotein</keyword>
<evidence type="ECO:0000256" key="1">
    <source>
        <dbReference type="ARBA" id="ARBA00004245"/>
    </source>
</evidence>
<dbReference type="InterPro" id="IPR000536">
    <property type="entry name" value="Nucl_hrmn_rcpt_lig-bd"/>
</dbReference>
<evidence type="ECO:0000256" key="5">
    <source>
        <dbReference type="ARBA" id="ARBA00022723"/>
    </source>
</evidence>
<evidence type="ECO:0000256" key="12">
    <source>
        <dbReference type="ARBA" id="ARBA00023170"/>
    </source>
</evidence>
<dbReference type="PANTHER" id="PTHR24082">
    <property type="entry name" value="NUCLEAR HORMONE RECEPTOR"/>
    <property type="match status" value="1"/>
</dbReference>
<feature type="region of interest" description="Disordered" evidence="19">
    <location>
        <begin position="240"/>
        <end position="278"/>
    </location>
</feature>
<evidence type="ECO:0000256" key="14">
    <source>
        <dbReference type="ARBA" id="ARBA00023242"/>
    </source>
</evidence>
<dbReference type="SMART" id="SM00399">
    <property type="entry name" value="ZnF_C4"/>
    <property type="match status" value="1"/>
</dbReference>
<keyword evidence="8 18" id="KW-0805">Transcription regulation</keyword>
<dbReference type="Gene3D" id="1.10.565.10">
    <property type="entry name" value="Retinoid X Receptor"/>
    <property type="match status" value="1"/>
</dbReference>
<dbReference type="PRINTS" id="PR00546">
    <property type="entry name" value="THYROIDHORMR"/>
</dbReference>
<evidence type="ECO:0000256" key="10">
    <source>
        <dbReference type="ARBA" id="ARBA00023159"/>
    </source>
</evidence>
<feature type="region of interest" description="Disordered" evidence="19">
    <location>
        <begin position="196"/>
        <end position="216"/>
    </location>
</feature>
<dbReference type="InterPro" id="IPR001723">
    <property type="entry name" value="Nuclear_hrmn_rcpt"/>
</dbReference>
<dbReference type="Gene3D" id="3.30.50.10">
    <property type="entry name" value="Erythroid Transcription Factor GATA-1, subunit A"/>
    <property type="match status" value="1"/>
</dbReference>
<evidence type="ECO:0000313" key="22">
    <source>
        <dbReference type="Proteomes" id="UP001652642"/>
    </source>
</evidence>